<feature type="compositionally biased region" description="Basic and acidic residues" evidence="1">
    <location>
        <begin position="470"/>
        <end position="501"/>
    </location>
</feature>
<dbReference type="AlphaFoldDB" id="A0AAJ0LWL3"/>
<evidence type="ECO:0000256" key="1">
    <source>
        <dbReference type="SAM" id="MobiDB-lite"/>
    </source>
</evidence>
<organism evidence="2 3">
    <name type="scientific">Extremus antarcticus</name>
    <dbReference type="NCBI Taxonomy" id="702011"/>
    <lineage>
        <taxon>Eukaryota</taxon>
        <taxon>Fungi</taxon>
        <taxon>Dikarya</taxon>
        <taxon>Ascomycota</taxon>
        <taxon>Pezizomycotina</taxon>
        <taxon>Dothideomycetes</taxon>
        <taxon>Dothideomycetidae</taxon>
        <taxon>Mycosphaerellales</taxon>
        <taxon>Extremaceae</taxon>
        <taxon>Extremus</taxon>
    </lineage>
</organism>
<evidence type="ECO:0000313" key="3">
    <source>
        <dbReference type="Proteomes" id="UP001271007"/>
    </source>
</evidence>
<sequence>MSRDRRQGGLIKVLGAGVGMAAEYREHRKQQKLSRENSLQSISEPVAGPSSRPEVGARGMSSTSALPPPAYEDVIHEADSRSFASGAPASDDKKGALRQYDDDDDDSDSDFDSLEPPQYAELEGDEAVWDLDEAFDRERGTTTPPESPVEPSKSTNQLINEVLSLNRAALASAPGFRCSPLPCSVILPQRRPRTKTRGFVHAYAPLLGECSGISQTTFLTFLKNFHTASQASPIFPIIKVSAMIAGFAPSVIAMAVTTAVQIGASIGQEIQERQRTNNFLDTMNEELFKPAGLYCMIVKYKSEEEVLASGNSPLARLGISGDKVDLSTNQTIAKYTQTSPSGAEQRTMGQRMQNLRLASGTTKGSFQLPESAPLIFPEIDNAVAVEGEATFKAKAKDAQGFLADYFDRKAHVKYAQADPNSALIIPEEQRAFRSKLADPNHPMYNGGLIGFVSGGTLTRERGMQQLGQYDRQDSRRQDSRRMDRGDRKDDRRERKHERKDDRRLDKYERRLDHGRGLSSKKERRYEDIMARRGGPGLGAGNRPNGPIGMLIGAAAGAIGGRGDDGRSRGYEDGYGGRAGPYDGRGTGRSFDDRDPGYGRSSPHAPYGGQSSGFENSYGRDPYAGQGSNFNGYGQAAQYGQPAPYGHQSQTNGVPFYSGDSVPAPYSHGGNRGGRDNGRRNRQKQDGPIKKMMTEDVLYLMIVNLPSEAELAEARETLARARGN</sequence>
<dbReference type="EMBL" id="JAWDJX010000002">
    <property type="protein sequence ID" value="KAK3057923.1"/>
    <property type="molecule type" value="Genomic_DNA"/>
</dbReference>
<comment type="caution">
    <text evidence="2">The sequence shown here is derived from an EMBL/GenBank/DDBJ whole genome shotgun (WGS) entry which is preliminary data.</text>
</comment>
<gene>
    <name evidence="2" type="ORF">LTR09_000999</name>
</gene>
<feature type="compositionally biased region" description="Gly residues" evidence="1">
    <location>
        <begin position="572"/>
        <end position="586"/>
    </location>
</feature>
<dbReference type="Proteomes" id="UP001271007">
    <property type="component" value="Unassembled WGS sequence"/>
</dbReference>
<name>A0AAJ0LWL3_9PEZI</name>
<dbReference type="PANTHER" id="PTHR38887">
    <property type="entry name" value="CHROMOSOME 21, WHOLE GENOME SHOTGUN SEQUENCE"/>
    <property type="match status" value="1"/>
</dbReference>
<protein>
    <submittedName>
        <fullName evidence="2">Uncharacterized protein</fullName>
    </submittedName>
</protein>
<evidence type="ECO:0000313" key="2">
    <source>
        <dbReference type="EMBL" id="KAK3057923.1"/>
    </source>
</evidence>
<accession>A0AAJ0LWL3</accession>
<dbReference type="PANTHER" id="PTHR38887:SF1">
    <property type="entry name" value="RAS MODIFICATION PROTEIN ERF4"/>
    <property type="match status" value="1"/>
</dbReference>
<keyword evidence="3" id="KW-1185">Reference proteome</keyword>
<feature type="region of interest" description="Disordered" evidence="1">
    <location>
        <begin position="1"/>
        <end position="126"/>
    </location>
</feature>
<feature type="region of interest" description="Disordered" evidence="1">
    <location>
        <begin position="465"/>
        <end position="501"/>
    </location>
</feature>
<feature type="compositionally biased region" description="Basic and acidic residues" evidence="1">
    <location>
        <begin position="561"/>
        <end position="571"/>
    </location>
</feature>
<dbReference type="InterPro" id="IPR053221">
    <property type="entry name" value="Burnettramic_acid_biosynth"/>
</dbReference>
<feature type="compositionally biased region" description="Acidic residues" evidence="1">
    <location>
        <begin position="101"/>
        <end position="113"/>
    </location>
</feature>
<reference evidence="2" key="1">
    <citation type="submission" date="2023-04" db="EMBL/GenBank/DDBJ databases">
        <title>Black Yeasts Isolated from many extreme environments.</title>
        <authorList>
            <person name="Coleine C."/>
            <person name="Stajich J.E."/>
            <person name="Selbmann L."/>
        </authorList>
    </citation>
    <scope>NUCLEOTIDE SEQUENCE</scope>
    <source>
        <strain evidence="2">CCFEE 5312</strain>
    </source>
</reference>
<feature type="region of interest" description="Disordered" evidence="1">
    <location>
        <begin position="558"/>
        <end position="690"/>
    </location>
</feature>
<feature type="compositionally biased region" description="Basic and acidic residues" evidence="1">
    <location>
        <begin position="672"/>
        <end position="690"/>
    </location>
</feature>
<proteinExistence type="predicted"/>